<dbReference type="RefSeq" id="WP_166654193.1">
    <property type="nucleotide sequence ID" value="NZ_SNZH01000012.1"/>
</dbReference>
<evidence type="ECO:0000313" key="3">
    <source>
        <dbReference type="Proteomes" id="UP000295293"/>
    </source>
</evidence>
<dbReference type="AlphaFoldDB" id="A0A4R6YRZ3"/>
<accession>A0A4R6YRZ3</accession>
<dbReference type="Proteomes" id="UP000295293">
    <property type="component" value="Unassembled WGS sequence"/>
</dbReference>
<evidence type="ECO:0000259" key="1">
    <source>
        <dbReference type="Pfam" id="PF08818"/>
    </source>
</evidence>
<evidence type="ECO:0000313" key="2">
    <source>
        <dbReference type="EMBL" id="TDR40753.1"/>
    </source>
</evidence>
<sequence>MAKATAGKQGDDGSAEVDVFLDRLQHPAKDLAVQLRRGVLAADAQIREGIKWNVPSFRTSDYFATMHLRARQGVGLILHFGAKKNAIAEHGVTIADPAGLLQWLARDRAMIVFADLPQWEAQRGVLQVLLREWISKMG</sequence>
<dbReference type="Pfam" id="PF08818">
    <property type="entry name" value="DUF1801"/>
    <property type="match status" value="1"/>
</dbReference>
<dbReference type="SUPFAM" id="SSF159888">
    <property type="entry name" value="YdhG-like"/>
    <property type="match status" value="1"/>
</dbReference>
<reference evidence="2 3" key="1">
    <citation type="submission" date="2019-03" db="EMBL/GenBank/DDBJ databases">
        <title>Genomic Encyclopedia of Type Strains, Phase IV (KMG-IV): sequencing the most valuable type-strain genomes for metagenomic binning, comparative biology and taxonomic classification.</title>
        <authorList>
            <person name="Goeker M."/>
        </authorList>
    </citation>
    <scope>NUCLEOTIDE SEQUENCE [LARGE SCALE GENOMIC DNA]</scope>
    <source>
        <strain evidence="2 3">DSM 21667</strain>
    </source>
</reference>
<proteinExistence type="predicted"/>
<protein>
    <submittedName>
        <fullName evidence="2">Uncharacterized protein DUF1801</fullName>
    </submittedName>
</protein>
<feature type="domain" description="YdhG-like" evidence="1">
    <location>
        <begin position="30"/>
        <end position="134"/>
    </location>
</feature>
<dbReference type="EMBL" id="SNZH01000012">
    <property type="protein sequence ID" value="TDR40753.1"/>
    <property type="molecule type" value="Genomic_DNA"/>
</dbReference>
<comment type="caution">
    <text evidence="2">The sequence shown here is derived from an EMBL/GenBank/DDBJ whole genome shotgun (WGS) entry which is preliminary data.</text>
</comment>
<dbReference type="InterPro" id="IPR014922">
    <property type="entry name" value="YdhG-like"/>
</dbReference>
<organism evidence="2 3">
    <name type="scientific">Tahibacter aquaticus</name>
    <dbReference type="NCBI Taxonomy" id="520092"/>
    <lineage>
        <taxon>Bacteria</taxon>
        <taxon>Pseudomonadati</taxon>
        <taxon>Pseudomonadota</taxon>
        <taxon>Gammaproteobacteria</taxon>
        <taxon>Lysobacterales</taxon>
        <taxon>Rhodanobacteraceae</taxon>
        <taxon>Tahibacter</taxon>
    </lineage>
</organism>
<name>A0A4R6YRZ3_9GAMM</name>
<gene>
    <name evidence="2" type="ORF">DFR29_11267</name>
</gene>
<keyword evidence="3" id="KW-1185">Reference proteome</keyword>